<dbReference type="GO" id="GO:0046872">
    <property type="term" value="F:metal ion binding"/>
    <property type="evidence" value="ECO:0007669"/>
    <property type="project" value="UniProtKB-KW"/>
</dbReference>
<dbReference type="PROSITE" id="PS51318">
    <property type="entry name" value="TAT"/>
    <property type="match status" value="1"/>
</dbReference>
<dbReference type="GO" id="GO:0000166">
    <property type="term" value="F:nucleotide binding"/>
    <property type="evidence" value="ECO:0007669"/>
    <property type="project" value="UniProtKB-KW"/>
</dbReference>
<feature type="domain" description="Calcineurin-like phosphoesterase" evidence="12">
    <location>
        <begin position="45"/>
        <end position="286"/>
    </location>
</feature>
<name>A0A6L6JGY6_9RHOB</name>
<comment type="similarity">
    <text evidence="5 11">Belongs to the 5'-nucleotidase family.</text>
</comment>
<evidence type="ECO:0000259" key="12">
    <source>
        <dbReference type="Pfam" id="PF00149"/>
    </source>
</evidence>
<comment type="cofactor">
    <cofactor evidence="3">
        <name>a divalent metal cation</name>
        <dbReference type="ChEBI" id="CHEBI:60240"/>
    </cofactor>
</comment>
<dbReference type="InterPro" id="IPR006179">
    <property type="entry name" value="5_nucleotidase/apyrase"/>
</dbReference>
<dbReference type="RefSeq" id="WP_155096739.1">
    <property type="nucleotide sequence ID" value="NZ_WMIE01000014.1"/>
</dbReference>
<evidence type="ECO:0000256" key="3">
    <source>
        <dbReference type="ARBA" id="ARBA00001968"/>
    </source>
</evidence>
<dbReference type="InterPro" id="IPR004843">
    <property type="entry name" value="Calcineurin-like_PHP"/>
</dbReference>
<dbReference type="Gene3D" id="3.90.780.10">
    <property type="entry name" value="5'-Nucleotidase, C-terminal domain"/>
    <property type="match status" value="1"/>
</dbReference>
<evidence type="ECO:0000313" key="14">
    <source>
        <dbReference type="EMBL" id="MTH79384.1"/>
    </source>
</evidence>
<dbReference type="AlphaFoldDB" id="A0A6L6JGY6"/>
<dbReference type="GO" id="GO:0030288">
    <property type="term" value="C:outer membrane-bounded periplasmic space"/>
    <property type="evidence" value="ECO:0007669"/>
    <property type="project" value="TreeGrafter"/>
</dbReference>
<keyword evidence="8 11" id="KW-0547">Nucleotide-binding</keyword>
<dbReference type="PANTHER" id="PTHR11575">
    <property type="entry name" value="5'-NUCLEOTIDASE-RELATED"/>
    <property type="match status" value="1"/>
</dbReference>
<dbReference type="Proteomes" id="UP000478183">
    <property type="component" value="Unassembled WGS sequence"/>
</dbReference>
<keyword evidence="7" id="KW-0732">Signal</keyword>
<dbReference type="Gene3D" id="3.60.21.10">
    <property type="match status" value="1"/>
</dbReference>
<dbReference type="EMBL" id="WMIE01000014">
    <property type="protein sequence ID" value="MTH79384.1"/>
    <property type="molecule type" value="Genomic_DNA"/>
</dbReference>
<keyword evidence="10" id="KW-0511">Multifunctional enzyme</keyword>
<evidence type="ECO:0000256" key="8">
    <source>
        <dbReference type="ARBA" id="ARBA00022741"/>
    </source>
</evidence>
<dbReference type="OrthoDB" id="9803927at2"/>
<dbReference type="PROSITE" id="PS00786">
    <property type="entry name" value="5_NUCLEOTIDASE_2"/>
    <property type="match status" value="1"/>
</dbReference>
<dbReference type="InterPro" id="IPR041827">
    <property type="entry name" value="CpdB_N"/>
</dbReference>
<comment type="catalytic activity">
    <reaction evidence="1">
        <text>a ribonucleoside 3'-phosphate + H2O = a ribonucleoside + phosphate</text>
        <dbReference type="Rhea" id="RHEA:10144"/>
        <dbReference type="ChEBI" id="CHEBI:13197"/>
        <dbReference type="ChEBI" id="CHEBI:15377"/>
        <dbReference type="ChEBI" id="CHEBI:18254"/>
        <dbReference type="ChEBI" id="CHEBI:43474"/>
        <dbReference type="EC" id="3.1.3.6"/>
    </reaction>
</comment>
<dbReference type="SUPFAM" id="SSF56300">
    <property type="entry name" value="Metallo-dependent phosphatases"/>
    <property type="match status" value="1"/>
</dbReference>
<proteinExistence type="inferred from homology"/>
<evidence type="ECO:0000256" key="9">
    <source>
        <dbReference type="ARBA" id="ARBA00022801"/>
    </source>
</evidence>
<evidence type="ECO:0000313" key="15">
    <source>
        <dbReference type="Proteomes" id="UP000478183"/>
    </source>
</evidence>
<gene>
    <name evidence="14" type="ORF">GL286_16825</name>
</gene>
<comment type="catalytic activity">
    <reaction evidence="2">
        <text>a nucleoside 2',3'-cyclic phosphate + H2O = a nucleoside 3'-phosphate + H(+)</text>
        <dbReference type="Rhea" id="RHEA:19621"/>
        <dbReference type="ChEBI" id="CHEBI:15377"/>
        <dbReference type="ChEBI" id="CHEBI:15378"/>
        <dbReference type="ChEBI" id="CHEBI:66949"/>
        <dbReference type="ChEBI" id="CHEBI:66954"/>
        <dbReference type="EC" id="3.1.4.16"/>
    </reaction>
</comment>
<protein>
    <submittedName>
        <fullName evidence="14">Bifunctional 2',3'-cyclic-nucleotide 2'-phosphodiesterase/3'-nucleotidase</fullName>
    </submittedName>
</protein>
<keyword evidence="15" id="KW-1185">Reference proteome</keyword>
<dbReference type="InterPro" id="IPR006146">
    <property type="entry name" value="5'-Nucleotdase_CS"/>
</dbReference>
<reference evidence="14 15" key="1">
    <citation type="submission" date="2019-11" db="EMBL/GenBank/DDBJ databases">
        <authorList>
            <person name="Dong K."/>
        </authorList>
    </citation>
    <scope>NUCLEOTIDE SEQUENCE [LARGE SCALE GENOMIC DNA]</scope>
    <source>
        <strain evidence="14 15">NBRC 111993</strain>
    </source>
</reference>
<dbReference type="SUPFAM" id="SSF55816">
    <property type="entry name" value="5'-nucleotidase (syn. UDP-sugar hydrolase), C-terminal domain"/>
    <property type="match status" value="1"/>
</dbReference>
<dbReference type="InterPro" id="IPR006311">
    <property type="entry name" value="TAT_signal"/>
</dbReference>
<evidence type="ECO:0000256" key="4">
    <source>
        <dbReference type="ARBA" id="ARBA00004196"/>
    </source>
</evidence>
<comment type="caution">
    <text evidence="14">The sequence shown here is derived from an EMBL/GenBank/DDBJ whole genome shotgun (WGS) entry which is preliminary data.</text>
</comment>
<dbReference type="InterPro" id="IPR036907">
    <property type="entry name" value="5'-Nucleotdase_C_sf"/>
</dbReference>
<comment type="subcellular location">
    <subcellularLocation>
        <location evidence="4">Cell envelope</location>
    </subcellularLocation>
</comment>
<feature type="domain" description="5'-Nucleotidase C-terminal" evidence="13">
    <location>
        <begin position="449"/>
        <end position="579"/>
    </location>
</feature>
<evidence type="ECO:0000256" key="10">
    <source>
        <dbReference type="ARBA" id="ARBA00023268"/>
    </source>
</evidence>
<evidence type="ECO:0000256" key="5">
    <source>
        <dbReference type="ARBA" id="ARBA00006654"/>
    </source>
</evidence>
<dbReference type="InterPro" id="IPR008334">
    <property type="entry name" value="5'-Nucleotdase_C"/>
</dbReference>
<organism evidence="14 15">
    <name type="scientific">Paracoccus aestuariivivens</name>
    <dbReference type="NCBI Taxonomy" id="1820333"/>
    <lineage>
        <taxon>Bacteria</taxon>
        <taxon>Pseudomonadati</taxon>
        <taxon>Pseudomonadota</taxon>
        <taxon>Alphaproteobacteria</taxon>
        <taxon>Rhodobacterales</taxon>
        <taxon>Paracoccaceae</taxon>
        <taxon>Paracoccus</taxon>
    </lineage>
</organism>
<dbReference type="Pfam" id="PF02872">
    <property type="entry name" value="5_nucleotid_C"/>
    <property type="match status" value="1"/>
</dbReference>
<dbReference type="GO" id="GO:0008663">
    <property type="term" value="F:2',3'-cyclic-nucleotide 2'-phosphodiesterase activity"/>
    <property type="evidence" value="ECO:0007669"/>
    <property type="project" value="UniProtKB-EC"/>
</dbReference>
<sequence length="665" mass="72270">MLSGPCRRNPLSLSRRNFLVSSAAMVGGVVLHPFAAKAQAGQAHLRILSTTDLHCHIYPYDYYADKPNDTVGLSRTASLIEAIRSEAGNSILVDNGDYIQGNPLGDYMAYKKGMKDGDTHPVIAAMNTLEFDAGTVGNHEFNYGMDFLDHVTKTTTRPIVCANFARKLGAKPEDDALVFQPFTILERQLRDGAGKERPIRIGLIGFVPPQIMQWDAGHLQGKYETRDIIEAARVWVPEMRRQGADVVIALSHSGLSTDPATPGMENASYYLADIEGIDGIVMGHAHGVWPSDDYSGEGLDLPTGKIKGVPAVMAGFWGSHMGLIDLLLEHDGKGWKVADAVSEARPISRRTEDRKIEALVGDYAPALAAAKAGHEATLDYVRAEVGQTDAPLFSYFAQVADDPSVQIVSLAQLWYVRQLLKGGEYEALPLLSAAAPFKAGGRGGPDYYTDVPKGPVAIKNVADLYLYPNTLQVVKVTGAQLKDWLERSAGQFNQITAGTKDAPLLNPDFRSYNFDVIDGVTYRIDLSQPSRYNADDGKLLDADANRIKDLAYDGKPVDPAQEFVIATNNYRASGGGEFPGADGSTVILAAPDTNRDVLVRYIVEQGTISPKADANWRFAPIEGATAVFETGPKARDYLETMRARDLAIEEIGEGEGGFTRFRITL</sequence>
<evidence type="ECO:0000259" key="13">
    <source>
        <dbReference type="Pfam" id="PF02872"/>
    </source>
</evidence>
<dbReference type="InterPro" id="IPR029052">
    <property type="entry name" value="Metallo-depent_PP-like"/>
</dbReference>
<evidence type="ECO:0000256" key="6">
    <source>
        <dbReference type="ARBA" id="ARBA00022723"/>
    </source>
</evidence>
<dbReference type="NCBIfam" id="NF006938">
    <property type="entry name" value="PRK09420.1"/>
    <property type="match status" value="1"/>
</dbReference>
<keyword evidence="6" id="KW-0479">Metal-binding</keyword>
<dbReference type="PRINTS" id="PR01607">
    <property type="entry name" value="APYRASEFAMLY"/>
</dbReference>
<keyword evidence="9 11" id="KW-0378">Hydrolase</keyword>
<evidence type="ECO:0000256" key="1">
    <source>
        <dbReference type="ARBA" id="ARBA00000527"/>
    </source>
</evidence>
<evidence type="ECO:0000256" key="7">
    <source>
        <dbReference type="ARBA" id="ARBA00022729"/>
    </source>
</evidence>
<dbReference type="GO" id="GO:0008254">
    <property type="term" value="F:3'-nucleotidase activity"/>
    <property type="evidence" value="ECO:0007669"/>
    <property type="project" value="UniProtKB-EC"/>
</dbReference>
<evidence type="ECO:0000256" key="11">
    <source>
        <dbReference type="RuleBase" id="RU362119"/>
    </source>
</evidence>
<dbReference type="GO" id="GO:0009166">
    <property type="term" value="P:nucleotide catabolic process"/>
    <property type="evidence" value="ECO:0007669"/>
    <property type="project" value="InterPro"/>
</dbReference>
<dbReference type="CDD" id="cd07410">
    <property type="entry name" value="MPP_CpdB_N"/>
    <property type="match status" value="1"/>
</dbReference>
<accession>A0A6L6JGY6</accession>
<dbReference type="PANTHER" id="PTHR11575:SF6">
    <property type="entry name" value="2',3'-CYCLIC-NUCLEOTIDE 2'-PHOSPHODIESTERASE_3'-NUCLEOTIDASE"/>
    <property type="match status" value="1"/>
</dbReference>
<dbReference type="Pfam" id="PF00149">
    <property type="entry name" value="Metallophos"/>
    <property type="match status" value="1"/>
</dbReference>
<evidence type="ECO:0000256" key="2">
    <source>
        <dbReference type="ARBA" id="ARBA00001730"/>
    </source>
</evidence>